<feature type="compositionally biased region" description="Polar residues" evidence="1">
    <location>
        <begin position="15"/>
        <end position="32"/>
    </location>
</feature>
<accession>A0A2N6NU18</accession>
<organism evidence="2 3">
    <name type="scientific">Beauveria bassiana</name>
    <name type="common">White muscardine disease fungus</name>
    <name type="synonym">Tritirachium shiotae</name>
    <dbReference type="NCBI Taxonomy" id="176275"/>
    <lineage>
        <taxon>Eukaryota</taxon>
        <taxon>Fungi</taxon>
        <taxon>Dikarya</taxon>
        <taxon>Ascomycota</taxon>
        <taxon>Pezizomycotina</taxon>
        <taxon>Sordariomycetes</taxon>
        <taxon>Hypocreomycetidae</taxon>
        <taxon>Hypocreales</taxon>
        <taxon>Cordycipitaceae</taxon>
        <taxon>Beauveria</taxon>
    </lineage>
</organism>
<name>A0A2N6NU18_BEABA</name>
<sequence length="91" mass="9861">MSSHSSARPDAPKSSYGSSVPSNSRPNTANQTPQRLRPPRSLPPWIDSYHEKHDDAAADQLRELGVPLAPLHHSPTLCHKSRSGESPGTDT</sequence>
<evidence type="ECO:0000313" key="2">
    <source>
        <dbReference type="EMBL" id="PMB70763.1"/>
    </source>
</evidence>
<reference evidence="2 3" key="1">
    <citation type="journal article" date="2016" name="Appl. Microbiol. Biotechnol.">
        <title>Characterization of T-DNA insertion mutants with decreased virulence in the entomopathogenic fungus Beauveria bassiana JEF-007.</title>
        <authorList>
            <person name="Kim S."/>
            <person name="Lee S.J."/>
            <person name="Nai Y.S."/>
            <person name="Yu J.S."/>
            <person name="Lee M.R."/>
            <person name="Yang Y.T."/>
            <person name="Kim J.S."/>
        </authorList>
    </citation>
    <scope>NUCLEOTIDE SEQUENCE [LARGE SCALE GENOMIC DNA]</scope>
    <source>
        <strain evidence="2 3">JEF-007</strain>
    </source>
</reference>
<protein>
    <submittedName>
        <fullName evidence="2">Uncharacterized protein</fullName>
    </submittedName>
</protein>
<feature type="region of interest" description="Disordered" evidence="1">
    <location>
        <begin position="1"/>
        <end position="91"/>
    </location>
</feature>
<proteinExistence type="predicted"/>
<dbReference type="AlphaFoldDB" id="A0A2N6NU18"/>
<evidence type="ECO:0000313" key="3">
    <source>
        <dbReference type="Proteomes" id="UP000235728"/>
    </source>
</evidence>
<evidence type="ECO:0000256" key="1">
    <source>
        <dbReference type="SAM" id="MobiDB-lite"/>
    </source>
</evidence>
<comment type="caution">
    <text evidence="2">The sequence shown here is derived from an EMBL/GenBank/DDBJ whole genome shotgun (WGS) entry which is preliminary data.</text>
</comment>
<gene>
    <name evidence="2" type="ORF">BM221_003220</name>
</gene>
<dbReference type="Proteomes" id="UP000235728">
    <property type="component" value="Unassembled WGS sequence"/>
</dbReference>
<dbReference type="EMBL" id="MRVG01000003">
    <property type="protein sequence ID" value="PMB70763.1"/>
    <property type="molecule type" value="Genomic_DNA"/>
</dbReference>
<feature type="compositionally biased region" description="Basic and acidic residues" evidence="1">
    <location>
        <begin position="48"/>
        <end position="62"/>
    </location>
</feature>